<protein>
    <submittedName>
        <fullName evidence="1">Uncharacterized protein</fullName>
    </submittedName>
</protein>
<dbReference type="STRING" id="5627.A0A1C7MDV0"/>
<accession>A0A1C7MDV0</accession>
<reference evidence="1 2" key="1">
    <citation type="submission" date="2016-03" db="EMBL/GenBank/DDBJ databases">
        <title>Whole genome sequencing of Grifola frondosa 9006-11.</title>
        <authorList>
            <person name="Min B."/>
            <person name="Park H."/>
            <person name="Kim J.-G."/>
            <person name="Cho H."/>
            <person name="Oh Y.-L."/>
            <person name="Kong W.-S."/>
            <person name="Choi I.-G."/>
        </authorList>
    </citation>
    <scope>NUCLEOTIDE SEQUENCE [LARGE SCALE GENOMIC DNA]</scope>
    <source>
        <strain evidence="1 2">9006-11</strain>
    </source>
</reference>
<dbReference type="EMBL" id="LUGG01000004">
    <property type="protein sequence ID" value="OBZ75091.1"/>
    <property type="molecule type" value="Genomic_DNA"/>
</dbReference>
<proteinExistence type="predicted"/>
<organism evidence="1 2">
    <name type="scientific">Grifola frondosa</name>
    <name type="common">Maitake</name>
    <name type="synonym">Polyporus frondosus</name>
    <dbReference type="NCBI Taxonomy" id="5627"/>
    <lineage>
        <taxon>Eukaryota</taxon>
        <taxon>Fungi</taxon>
        <taxon>Dikarya</taxon>
        <taxon>Basidiomycota</taxon>
        <taxon>Agaricomycotina</taxon>
        <taxon>Agaricomycetes</taxon>
        <taxon>Polyporales</taxon>
        <taxon>Grifolaceae</taxon>
        <taxon>Grifola</taxon>
    </lineage>
</organism>
<comment type="caution">
    <text evidence="1">The sequence shown here is derived from an EMBL/GenBank/DDBJ whole genome shotgun (WGS) entry which is preliminary data.</text>
</comment>
<keyword evidence="2" id="KW-1185">Reference proteome</keyword>
<dbReference type="OrthoDB" id="48057at2759"/>
<evidence type="ECO:0000313" key="1">
    <source>
        <dbReference type="EMBL" id="OBZ75091.1"/>
    </source>
</evidence>
<gene>
    <name evidence="1" type="ORF">A0H81_04198</name>
</gene>
<sequence length="145" mass="16581">MPNLEHWYCLDRSDLFTAITDSDDPLERILAIPQVHSWHSMQAGEHFRSHWDVIPMQPFPAPHPTPIPHGQHQERQERLLQPELYGLRILHHWQDNTRDISGAMLAGLLNLRTDNLNLADNDASTTADPEPPLALKCPASIYLTE</sequence>
<dbReference type="AlphaFoldDB" id="A0A1C7MDV0"/>
<evidence type="ECO:0000313" key="2">
    <source>
        <dbReference type="Proteomes" id="UP000092993"/>
    </source>
</evidence>
<name>A0A1C7MDV0_GRIFR</name>
<dbReference type="Proteomes" id="UP000092993">
    <property type="component" value="Unassembled WGS sequence"/>
</dbReference>